<reference evidence="1" key="1">
    <citation type="submission" date="2014-11" db="EMBL/GenBank/DDBJ databases">
        <authorList>
            <person name="Amaro Gonzalez C."/>
        </authorList>
    </citation>
    <scope>NUCLEOTIDE SEQUENCE</scope>
</reference>
<proteinExistence type="predicted"/>
<protein>
    <submittedName>
        <fullName evidence="1">Uncharacterized protein</fullName>
    </submittedName>
</protein>
<dbReference type="EMBL" id="GBXM01050718">
    <property type="protein sequence ID" value="JAH57859.1"/>
    <property type="molecule type" value="Transcribed_RNA"/>
</dbReference>
<organism evidence="1">
    <name type="scientific">Anguilla anguilla</name>
    <name type="common">European freshwater eel</name>
    <name type="synonym">Muraena anguilla</name>
    <dbReference type="NCBI Taxonomy" id="7936"/>
    <lineage>
        <taxon>Eukaryota</taxon>
        <taxon>Metazoa</taxon>
        <taxon>Chordata</taxon>
        <taxon>Craniata</taxon>
        <taxon>Vertebrata</taxon>
        <taxon>Euteleostomi</taxon>
        <taxon>Actinopterygii</taxon>
        <taxon>Neopterygii</taxon>
        <taxon>Teleostei</taxon>
        <taxon>Anguilliformes</taxon>
        <taxon>Anguillidae</taxon>
        <taxon>Anguilla</taxon>
    </lineage>
</organism>
<dbReference type="AlphaFoldDB" id="A0A0E9TW20"/>
<accession>A0A0E9TW20</accession>
<name>A0A0E9TW20_ANGAN</name>
<reference evidence="1" key="2">
    <citation type="journal article" date="2015" name="Fish Shellfish Immunol.">
        <title>Early steps in the European eel (Anguilla anguilla)-Vibrio vulnificus interaction in the gills: Role of the RtxA13 toxin.</title>
        <authorList>
            <person name="Callol A."/>
            <person name="Pajuelo D."/>
            <person name="Ebbesson L."/>
            <person name="Teles M."/>
            <person name="MacKenzie S."/>
            <person name="Amaro C."/>
        </authorList>
    </citation>
    <scope>NUCLEOTIDE SEQUENCE</scope>
</reference>
<dbReference type="EMBL" id="GBXM01056421">
    <property type="protein sequence ID" value="JAH52156.1"/>
    <property type="molecule type" value="Transcribed_RNA"/>
</dbReference>
<evidence type="ECO:0000313" key="1">
    <source>
        <dbReference type="EMBL" id="JAH57859.1"/>
    </source>
</evidence>
<sequence>MVNSSSRSQLLVSTAC</sequence>